<evidence type="ECO:0000313" key="1">
    <source>
        <dbReference type="EMBL" id="CAG6650455.1"/>
    </source>
</evidence>
<dbReference type="EMBL" id="HBUF01162445">
    <property type="protein sequence ID" value="CAG6650455.1"/>
    <property type="molecule type" value="Transcribed_RNA"/>
</dbReference>
<reference evidence="1" key="1">
    <citation type="submission" date="2021-05" db="EMBL/GenBank/DDBJ databases">
        <authorList>
            <person name="Alioto T."/>
            <person name="Alioto T."/>
            <person name="Gomez Garrido J."/>
        </authorList>
    </citation>
    <scope>NUCLEOTIDE SEQUENCE</scope>
</reference>
<dbReference type="AlphaFoldDB" id="A0A8D8RG77"/>
<sequence>MGKRTGNRFGIRPEHGVEGGVTRYQVTQTLQALLPSITESFFVLKDIGVFLMDDNTSVTPVIRLVFNKELVPLMLNTHSFILYCGQVDAHVMLLSTLEPFPCPGRGKVTVLP</sequence>
<dbReference type="EMBL" id="HBUF01228086">
    <property type="protein sequence ID" value="CAG6672292.1"/>
    <property type="molecule type" value="Transcribed_RNA"/>
</dbReference>
<proteinExistence type="predicted"/>
<organism evidence="1">
    <name type="scientific">Cacopsylla melanoneura</name>
    <dbReference type="NCBI Taxonomy" id="428564"/>
    <lineage>
        <taxon>Eukaryota</taxon>
        <taxon>Metazoa</taxon>
        <taxon>Ecdysozoa</taxon>
        <taxon>Arthropoda</taxon>
        <taxon>Hexapoda</taxon>
        <taxon>Insecta</taxon>
        <taxon>Pterygota</taxon>
        <taxon>Neoptera</taxon>
        <taxon>Paraneoptera</taxon>
        <taxon>Hemiptera</taxon>
        <taxon>Sternorrhyncha</taxon>
        <taxon>Psylloidea</taxon>
        <taxon>Psyllidae</taxon>
        <taxon>Psyllinae</taxon>
        <taxon>Cacopsylla</taxon>
    </lineage>
</organism>
<dbReference type="EMBL" id="HBUF01390831">
    <property type="protein sequence ID" value="CAG6733790.1"/>
    <property type="molecule type" value="Transcribed_RNA"/>
</dbReference>
<dbReference type="EMBL" id="HBUF01162444">
    <property type="protein sequence ID" value="CAG6650454.1"/>
    <property type="molecule type" value="Transcribed_RNA"/>
</dbReference>
<name>A0A8D8RG77_9HEMI</name>
<dbReference type="EMBL" id="HBUF01162443">
    <property type="protein sequence ID" value="CAG6650453.1"/>
    <property type="molecule type" value="Transcribed_RNA"/>
</dbReference>
<protein>
    <submittedName>
        <fullName evidence="1">Uncharacterized protein</fullName>
    </submittedName>
</protein>
<dbReference type="EMBL" id="HBUF01228087">
    <property type="protein sequence ID" value="CAG6672293.1"/>
    <property type="molecule type" value="Transcribed_RNA"/>
</dbReference>
<accession>A0A8D8RG77</accession>
<dbReference type="EMBL" id="HBUF01390832">
    <property type="protein sequence ID" value="CAG6733791.1"/>
    <property type="molecule type" value="Transcribed_RNA"/>
</dbReference>